<protein>
    <submittedName>
        <fullName evidence="3">Uncharacterized protein</fullName>
    </submittedName>
</protein>
<dbReference type="AlphaFoldDB" id="A0AAP0I5Q8"/>
<evidence type="ECO:0000256" key="1">
    <source>
        <dbReference type="SAM" id="MobiDB-lite"/>
    </source>
</evidence>
<sequence>MAALNAKLVVVMGLVVSFSILEIMMSSTNSVEARHCPEEVRPPIPSVSAGGEAKNKAQVRKVVQSPDFFVGKTNAGSDDFRPTTPGNSPGVGHCANDTNDTN</sequence>
<accession>A0AAP0I5Q8</accession>
<feature type="chain" id="PRO_5042869550" evidence="2">
    <location>
        <begin position="34"/>
        <end position="102"/>
    </location>
</feature>
<evidence type="ECO:0000256" key="2">
    <source>
        <dbReference type="SAM" id="SignalP"/>
    </source>
</evidence>
<gene>
    <name evidence="3" type="ORF">Sjap_017206</name>
</gene>
<name>A0AAP0I5Q8_9MAGN</name>
<dbReference type="Proteomes" id="UP001417504">
    <property type="component" value="Unassembled WGS sequence"/>
</dbReference>
<feature type="signal peptide" evidence="2">
    <location>
        <begin position="1"/>
        <end position="33"/>
    </location>
</feature>
<proteinExistence type="predicted"/>
<keyword evidence="4" id="KW-1185">Reference proteome</keyword>
<evidence type="ECO:0000313" key="3">
    <source>
        <dbReference type="EMBL" id="KAK9109146.1"/>
    </source>
</evidence>
<keyword evidence="2" id="KW-0732">Signal</keyword>
<dbReference type="EMBL" id="JBBNAE010000007">
    <property type="protein sequence ID" value="KAK9109146.1"/>
    <property type="molecule type" value="Genomic_DNA"/>
</dbReference>
<reference evidence="3 4" key="1">
    <citation type="submission" date="2024-01" db="EMBL/GenBank/DDBJ databases">
        <title>Genome assemblies of Stephania.</title>
        <authorList>
            <person name="Yang L."/>
        </authorList>
    </citation>
    <scope>NUCLEOTIDE SEQUENCE [LARGE SCALE GENOMIC DNA]</scope>
    <source>
        <strain evidence="3">QJT</strain>
        <tissue evidence="3">Leaf</tissue>
    </source>
</reference>
<feature type="region of interest" description="Disordered" evidence="1">
    <location>
        <begin position="70"/>
        <end position="102"/>
    </location>
</feature>
<organism evidence="3 4">
    <name type="scientific">Stephania japonica</name>
    <dbReference type="NCBI Taxonomy" id="461633"/>
    <lineage>
        <taxon>Eukaryota</taxon>
        <taxon>Viridiplantae</taxon>
        <taxon>Streptophyta</taxon>
        <taxon>Embryophyta</taxon>
        <taxon>Tracheophyta</taxon>
        <taxon>Spermatophyta</taxon>
        <taxon>Magnoliopsida</taxon>
        <taxon>Ranunculales</taxon>
        <taxon>Menispermaceae</taxon>
        <taxon>Menispermoideae</taxon>
        <taxon>Cissampelideae</taxon>
        <taxon>Stephania</taxon>
    </lineage>
</organism>
<evidence type="ECO:0000313" key="4">
    <source>
        <dbReference type="Proteomes" id="UP001417504"/>
    </source>
</evidence>
<comment type="caution">
    <text evidence="3">The sequence shown here is derived from an EMBL/GenBank/DDBJ whole genome shotgun (WGS) entry which is preliminary data.</text>
</comment>